<evidence type="ECO:0008006" key="3">
    <source>
        <dbReference type="Google" id="ProtNLM"/>
    </source>
</evidence>
<accession>A0AAN9E9N1</accession>
<evidence type="ECO:0000313" key="1">
    <source>
        <dbReference type="EMBL" id="KAK7251595.1"/>
    </source>
</evidence>
<dbReference type="AlphaFoldDB" id="A0AAN9E9N1"/>
<reference evidence="1 2" key="1">
    <citation type="submission" date="2024-01" db="EMBL/GenBank/DDBJ databases">
        <title>The genomes of 5 underutilized Papilionoideae crops provide insights into root nodulation and disease resistanc.</title>
        <authorList>
            <person name="Yuan L."/>
        </authorList>
    </citation>
    <scope>NUCLEOTIDE SEQUENCE [LARGE SCALE GENOMIC DNA]</scope>
    <source>
        <strain evidence="1">ZHUSHIDOU_FW_LH</strain>
        <tissue evidence="1">Leaf</tissue>
    </source>
</reference>
<comment type="caution">
    <text evidence="1">The sequence shown here is derived from an EMBL/GenBank/DDBJ whole genome shotgun (WGS) entry which is preliminary data.</text>
</comment>
<keyword evidence="2" id="KW-1185">Reference proteome</keyword>
<name>A0AAN9E9N1_CROPI</name>
<dbReference type="EMBL" id="JAYWIO010000007">
    <property type="protein sequence ID" value="KAK7251595.1"/>
    <property type="molecule type" value="Genomic_DNA"/>
</dbReference>
<protein>
    <recommendedName>
        <fullName evidence="3">Reverse transcriptase zinc-binding domain-containing protein</fullName>
    </recommendedName>
</protein>
<gene>
    <name evidence="1" type="ORF">RIF29_34927</name>
</gene>
<evidence type="ECO:0000313" key="2">
    <source>
        <dbReference type="Proteomes" id="UP001372338"/>
    </source>
</evidence>
<organism evidence="1 2">
    <name type="scientific">Crotalaria pallida</name>
    <name type="common">Smooth rattlebox</name>
    <name type="synonym">Crotalaria striata</name>
    <dbReference type="NCBI Taxonomy" id="3830"/>
    <lineage>
        <taxon>Eukaryota</taxon>
        <taxon>Viridiplantae</taxon>
        <taxon>Streptophyta</taxon>
        <taxon>Embryophyta</taxon>
        <taxon>Tracheophyta</taxon>
        <taxon>Spermatophyta</taxon>
        <taxon>Magnoliopsida</taxon>
        <taxon>eudicotyledons</taxon>
        <taxon>Gunneridae</taxon>
        <taxon>Pentapetalae</taxon>
        <taxon>rosids</taxon>
        <taxon>fabids</taxon>
        <taxon>Fabales</taxon>
        <taxon>Fabaceae</taxon>
        <taxon>Papilionoideae</taxon>
        <taxon>50 kb inversion clade</taxon>
        <taxon>genistoids sensu lato</taxon>
        <taxon>core genistoids</taxon>
        <taxon>Crotalarieae</taxon>
        <taxon>Crotalaria</taxon>
    </lineage>
</organism>
<proteinExistence type="predicted"/>
<sequence length="124" mass="14559">MTTSPGCSRCDGEYESGLHVVRDCPKSRDLWVSFGFVDPEFFSRETWCWIREATRGSSGMLFLAIIWWAWRWRNGEVLNDETWGLEQVRAKINMLYMDMRSCWSGNIQEEYTVKDCGARQRGLD</sequence>
<dbReference type="Proteomes" id="UP001372338">
    <property type="component" value="Unassembled WGS sequence"/>
</dbReference>